<dbReference type="EMBL" id="JACJPY010000008">
    <property type="protein sequence ID" value="MBD2149363.1"/>
    <property type="molecule type" value="Genomic_DNA"/>
</dbReference>
<dbReference type="Pfam" id="PF00686">
    <property type="entry name" value="CBM_20"/>
    <property type="match status" value="1"/>
</dbReference>
<reference evidence="2" key="1">
    <citation type="journal article" date="2015" name="ISME J.">
        <title>Draft Genome Sequence of Streptomyces incarnatus NRRL8089, which Produces the Nucleoside Antibiotic Sinefungin.</title>
        <authorList>
            <person name="Oshima K."/>
            <person name="Hattori M."/>
            <person name="Shimizu H."/>
            <person name="Fukuda K."/>
            <person name="Nemoto M."/>
            <person name="Inagaki K."/>
            <person name="Tamura T."/>
        </authorList>
    </citation>
    <scope>NUCLEOTIDE SEQUENCE</scope>
    <source>
        <strain evidence="2">FACHB-1277</strain>
    </source>
</reference>
<organism evidence="2 3">
    <name type="scientific">Pseudanabaena cinerea FACHB-1277</name>
    <dbReference type="NCBI Taxonomy" id="2949581"/>
    <lineage>
        <taxon>Bacteria</taxon>
        <taxon>Bacillati</taxon>
        <taxon>Cyanobacteriota</taxon>
        <taxon>Cyanophyceae</taxon>
        <taxon>Pseudanabaenales</taxon>
        <taxon>Pseudanabaenaceae</taxon>
        <taxon>Pseudanabaena</taxon>
        <taxon>Pseudanabaena cinerea</taxon>
    </lineage>
</organism>
<dbReference type="SUPFAM" id="SSF52266">
    <property type="entry name" value="SGNH hydrolase"/>
    <property type="match status" value="1"/>
</dbReference>
<proteinExistence type="predicted"/>
<dbReference type="Pfam" id="PF13472">
    <property type="entry name" value="Lipase_GDSL_2"/>
    <property type="match status" value="1"/>
</dbReference>
<dbReference type="SUPFAM" id="SSF49452">
    <property type="entry name" value="Starch-binding domain-like"/>
    <property type="match status" value="1"/>
</dbReference>
<reference evidence="2" key="2">
    <citation type="submission" date="2020-08" db="EMBL/GenBank/DDBJ databases">
        <authorList>
            <person name="Chen M."/>
            <person name="Teng W."/>
            <person name="Zhao L."/>
            <person name="Hu C."/>
            <person name="Zhou Y."/>
            <person name="Han B."/>
            <person name="Song L."/>
            <person name="Shu W."/>
        </authorList>
    </citation>
    <scope>NUCLEOTIDE SEQUENCE</scope>
    <source>
        <strain evidence="2">FACHB-1277</strain>
    </source>
</reference>
<evidence type="ECO:0000313" key="2">
    <source>
        <dbReference type="EMBL" id="MBD2149363.1"/>
    </source>
</evidence>
<dbReference type="InterPro" id="IPR013783">
    <property type="entry name" value="Ig-like_fold"/>
</dbReference>
<dbReference type="CDD" id="cd00229">
    <property type="entry name" value="SGNH_hydrolase"/>
    <property type="match status" value="1"/>
</dbReference>
<dbReference type="CDD" id="cd05467">
    <property type="entry name" value="CBM20"/>
    <property type="match status" value="1"/>
</dbReference>
<dbReference type="Proteomes" id="UP000631421">
    <property type="component" value="Unassembled WGS sequence"/>
</dbReference>
<dbReference type="Pfam" id="PF08795">
    <property type="entry name" value="DUF1796"/>
    <property type="match status" value="1"/>
</dbReference>
<dbReference type="GO" id="GO:2001070">
    <property type="term" value="F:starch binding"/>
    <property type="evidence" value="ECO:0007669"/>
    <property type="project" value="InterPro"/>
</dbReference>
<dbReference type="InterPro" id="IPR051532">
    <property type="entry name" value="Ester_Hydrolysis_Enzymes"/>
</dbReference>
<dbReference type="InterPro" id="IPR013784">
    <property type="entry name" value="Carb-bd-like_fold"/>
</dbReference>
<gene>
    <name evidence="2" type="ORF">H6F44_04375</name>
</gene>
<dbReference type="Gene3D" id="2.60.40.10">
    <property type="entry name" value="Immunoglobulins"/>
    <property type="match status" value="1"/>
</dbReference>
<sequence>MYRFQVKAPTRQGETIGIIGSTPELGAWNPQKYVPLHTSGDRYPMWHLELELSAQSKQQLDHRIEYKYVRVAADEQLEWETKDGKNRWVPLEQEYLYSHQPTLIVDDGSFGIISAYPYGYVDQQSSPQDQPQSVSTGRKVLVIGSSVAMGCSAWLLKGWAHQLAQALEQKYGCQLINRSQLGANVSSTIERFASVVVHEKPDVVIIALSLGNEGLAYCRPHDRRAVQRRYESGLLQLIQMTRDLGAVPIIGGLYPHGDYSPEHSWLVRDTHARMQQWNVPILDWLDVLDNGSGRWQPELTLDVAHPNSLGHQRMFEAIDLDVFAPAQLESKQSQPIIYQSSYQIVYKDKYGFEILVDNQAQTLRIINQSPHIYDITPTWQELQVALQLKSKLASGTYLAKNDELGLLPLLSITSTGAISNHAAIPVGADLQYCSALKFFAPQFAQILYYDGHIGVLKEGDRTIRIINESDEDYNLHPMWKEMRAALAAMPVGVYHDPVVPDAPFRTMMIGDRGLESRVKAPAKSTIIFQYKCKLSEISRIAILPLGDRCAARMLLYKMEYDGPAFPFDLARSTNLGDVADMVANDFHDMWNPAYLHYNSTERRIYHSKWSGLSFGHEVEDDEDPINNMQPIFERMRSRYSARAKRFLYTIDHADEILFVRTGVTNRDYVFDLMEKLTIKCKGKPFRLLLISQQSSAEFANIPQLIHYDLHFSPDWMYDSQDYWWECTRKMKEILESLGVSSQNLFWCPPNA</sequence>
<dbReference type="InterPro" id="IPR013830">
    <property type="entry name" value="SGNH_hydro"/>
</dbReference>
<dbReference type="PANTHER" id="PTHR30383:SF5">
    <property type="entry name" value="SGNH HYDROLASE-TYPE ESTERASE DOMAIN-CONTAINING PROTEIN"/>
    <property type="match status" value="1"/>
</dbReference>
<keyword evidence="3" id="KW-1185">Reference proteome</keyword>
<dbReference type="AlphaFoldDB" id="A0A926UR82"/>
<feature type="domain" description="CBM20" evidence="1">
    <location>
        <begin position="1"/>
        <end position="112"/>
    </location>
</feature>
<dbReference type="PROSITE" id="PS51166">
    <property type="entry name" value="CBM20"/>
    <property type="match status" value="1"/>
</dbReference>
<comment type="caution">
    <text evidence="2">The sequence shown here is derived from an EMBL/GenBank/DDBJ whole genome shotgun (WGS) entry which is preliminary data.</text>
</comment>
<name>A0A926UR82_9CYAN</name>
<protein>
    <submittedName>
        <fullName evidence="2">Lipase</fullName>
    </submittedName>
</protein>
<evidence type="ECO:0000313" key="3">
    <source>
        <dbReference type="Proteomes" id="UP000631421"/>
    </source>
</evidence>
<dbReference type="Gene3D" id="3.40.50.1110">
    <property type="entry name" value="SGNH hydrolase"/>
    <property type="match status" value="1"/>
</dbReference>
<dbReference type="InterPro" id="IPR036514">
    <property type="entry name" value="SGNH_hydro_sf"/>
</dbReference>
<dbReference type="PANTHER" id="PTHR30383">
    <property type="entry name" value="THIOESTERASE 1/PROTEASE 1/LYSOPHOSPHOLIPASE L1"/>
    <property type="match status" value="1"/>
</dbReference>
<dbReference type="GO" id="GO:0004622">
    <property type="term" value="F:phosphatidylcholine lysophospholipase activity"/>
    <property type="evidence" value="ECO:0007669"/>
    <property type="project" value="TreeGrafter"/>
</dbReference>
<dbReference type="SMART" id="SM01065">
    <property type="entry name" value="CBM_2"/>
    <property type="match status" value="1"/>
</dbReference>
<evidence type="ECO:0000259" key="1">
    <source>
        <dbReference type="PROSITE" id="PS51166"/>
    </source>
</evidence>
<dbReference type="RefSeq" id="WP_190349735.1">
    <property type="nucleotide sequence ID" value="NZ_JACJPY010000008.1"/>
</dbReference>
<dbReference type="InterPro" id="IPR014903">
    <property type="entry name" value="DUF1796"/>
</dbReference>
<accession>A0A926UR82</accession>
<dbReference type="InterPro" id="IPR002044">
    <property type="entry name" value="CBM20"/>
</dbReference>